<dbReference type="SUPFAM" id="SSF102114">
    <property type="entry name" value="Radical SAM enzymes"/>
    <property type="match status" value="1"/>
</dbReference>
<keyword evidence="3" id="KW-0479">Metal-binding</keyword>
<dbReference type="PROSITE" id="PS51918">
    <property type="entry name" value="RADICAL_SAM"/>
    <property type="match status" value="1"/>
</dbReference>
<protein>
    <submittedName>
        <fullName evidence="7">Radical SAM protein</fullName>
    </submittedName>
</protein>
<dbReference type="Proteomes" id="UP000266113">
    <property type="component" value="Unassembled WGS sequence"/>
</dbReference>
<dbReference type="SFLD" id="SFLDS00029">
    <property type="entry name" value="Radical_SAM"/>
    <property type="match status" value="1"/>
</dbReference>
<feature type="domain" description="Radical SAM core" evidence="6">
    <location>
        <begin position="121"/>
        <end position="331"/>
    </location>
</feature>
<comment type="cofactor">
    <cofactor evidence="1">
        <name>[4Fe-4S] cluster</name>
        <dbReference type="ChEBI" id="CHEBI:49883"/>
    </cofactor>
</comment>
<comment type="caution">
    <text evidence="7">The sequence shown here is derived from an EMBL/GenBank/DDBJ whole genome shotgun (WGS) entry which is preliminary data.</text>
</comment>
<keyword evidence="8" id="KW-1185">Reference proteome</keyword>
<dbReference type="CDD" id="cd01335">
    <property type="entry name" value="Radical_SAM"/>
    <property type="match status" value="1"/>
</dbReference>
<accession>A0A398E4F3</accession>
<dbReference type="EMBL" id="QXIY01000002">
    <property type="protein sequence ID" value="RIE17501.1"/>
    <property type="molecule type" value="Genomic_DNA"/>
</dbReference>
<reference evidence="7 8" key="1">
    <citation type="submission" date="2018-09" db="EMBL/GenBank/DDBJ databases">
        <title>Discovery and Ecogenomic Context for Candidatus Cryosericales, a Global Caldiserica Order Active in Thawing Permafrost.</title>
        <authorList>
            <person name="Martinez M.A."/>
            <person name="Woodcroft B.J."/>
            <person name="Ignacio Espinoza J.C."/>
            <person name="Zayed A."/>
            <person name="Singleton C.M."/>
            <person name="Boyd J."/>
            <person name="Li Y.-F."/>
            <person name="Purvine S."/>
            <person name="Maughan H."/>
            <person name="Hodgkins S.B."/>
            <person name="Anderson D."/>
            <person name="Sederholm M."/>
            <person name="Temperton B."/>
            <person name="Saleska S.R."/>
            <person name="Tyson G.W."/>
            <person name="Rich V.I."/>
        </authorList>
    </citation>
    <scope>NUCLEOTIDE SEQUENCE [LARGE SCALE GENOMIC DNA]</scope>
    <source>
        <strain evidence="7 8">SMC1</strain>
    </source>
</reference>
<dbReference type="GO" id="GO:0003824">
    <property type="term" value="F:catalytic activity"/>
    <property type="evidence" value="ECO:0007669"/>
    <property type="project" value="InterPro"/>
</dbReference>
<dbReference type="Gene3D" id="3.20.20.70">
    <property type="entry name" value="Aldolase class I"/>
    <property type="match status" value="1"/>
</dbReference>
<dbReference type="OrthoDB" id="9782387at2"/>
<dbReference type="SFLD" id="SFLDG01067">
    <property type="entry name" value="SPASM/twitch_domain_containing"/>
    <property type="match status" value="1"/>
</dbReference>
<keyword evidence="5" id="KW-0411">Iron-sulfur</keyword>
<keyword evidence="2" id="KW-0949">S-adenosyl-L-methionine</keyword>
<dbReference type="InterPro" id="IPR013785">
    <property type="entry name" value="Aldolase_TIM"/>
</dbReference>
<evidence type="ECO:0000313" key="8">
    <source>
        <dbReference type="Proteomes" id="UP000266113"/>
    </source>
</evidence>
<dbReference type="PANTHER" id="PTHR43524:SF1">
    <property type="entry name" value="RADICAL SAM SUPERFAMILY PROTEIN"/>
    <property type="match status" value="1"/>
</dbReference>
<dbReference type="GO" id="GO:0046872">
    <property type="term" value="F:metal ion binding"/>
    <property type="evidence" value="ECO:0007669"/>
    <property type="project" value="UniProtKB-KW"/>
</dbReference>
<dbReference type="GO" id="GO:0051536">
    <property type="term" value="F:iron-sulfur cluster binding"/>
    <property type="evidence" value="ECO:0007669"/>
    <property type="project" value="UniProtKB-KW"/>
</dbReference>
<keyword evidence="4" id="KW-0408">Iron</keyword>
<evidence type="ECO:0000259" key="6">
    <source>
        <dbReference type="PROSITE" id="PS51918"/>
    </source>
</evidence>
<name>A0A398E4F3_9BACT</name>
<dbReference type="PANTHER" id="PTHR43524">
    <property type="entry name" value="RADICAL SAM SUPERFAMILY PROTEIN"/>
    <property type="match status" value="1"/>
</dbReference>
<dbReference type="AlphaFoldDB" id="A0A398E4F3"/>
<evidence type="ECO:0000256" key="4">
    <source>
        <dbReference type="ARBA" id="ARBA00023004"/>
    </source>
</evidence>
<proteinExistence type="predicted"/>
<evidence type="ECO:0000256" key="2">
    <source>
        <dbReference type="ARBA" id="ARBA00022691"/>
    </source>
</evidence>
<organism evidence="7 8">
    <name type="scientific">Candidatus Cryosericum septentrionale</name>
    <dbReference type="NCBI Taxonomy" id="2290913"/>
    <lineage>
        <taxon>Bacteria</taxon>
        <taxon>Pseudomonadati</taxon>
        <taxon>Caldisericota/Cryosericota group</taxon>
        <taxon>Candidatus Cryosericota</taxon>
        <taxon>Candidatus Cryosericia</taxon>
        <taxon>Candidatus Cryosericales</taxon>
        <taxon>Candidatus Cryosericaceae</taxon>
        <taxon>Candidatus Cryosericum</taxon>
    </lineage>
</organism>
<dbReference type="InterPro" id="IPR007197">
    <property type="entry name" value="rSAM"/>
</dbReference>
<evidence type="ECO:0000256" key="1">
    <source>
        <dbReference type="ARBA" id="ARBA00001966"/>
    </source>
</evidence>
<dbReference type="Pfam" id="PF04055">
    <property type="entry name" value="Radical_SAM"/>
    <property type="match status" value="1"/>
</dbReference>
<evidence type="ECO:0000256" key="3">
    <source>
        <dbReference type="ARBA" id="ARBA00022723"/>
    </source>
</evidence>
<evidence type="ECO:0000256" key="5">
    <source>
        <dbReference type="ARBA" id="ARBA00023014"/>
    </source>
</evidence>
<dbReference type="InterPro" id="IPR058240">
    <property type="entry name" value="rSAM_sf"/>
</dbReference>
<gene>
    <name evidence="7" type="ORF">SMC1_00855</name>
</gene>
<sequence length="437" mass="48475">MPLVHKRSTFLPRMSSRCWPSLCRRTRLAWCWDRATEVQDAWPVIHPDYTVQVSPVHATDSEEHDMSETTEYVHLFDDTIKALFSDAVRITLRDPSVAAFFVRMRRAQRMAERRRALLAAEGVHVPPFMIVSVTGRCNLACAGCYAQAQQRHEEPDMTPTELLSVVQQGHDLGVGIMLLAGGEPMTRVDDLLTIAREVPDVVFPVFTNGTLLDDLLVRRIRKQRNVIPVISLEGHEAATDARRGQGVAAQAQAGIALMRRAGVFFGTSLTVTRLNIDAVLDEQYLCGLIDLGCRLFFFVEYVPVREGTESLVLDSAQRARLVAVVASLQKRLRGLFIVFPGDEEVFGGCLAAGRGFIHISPSGRVEPCPFAPYSDANVRDVPLRDALASPLLATIRTNHDRLTETSGGCALWSQREWVRSLLPGAEEADATDRETTT</sequence>
<evidence type="ECO:0000313" key="7">
    <source>
        <dbReference type="EMBL" id="RIE17501.1"/>
    </source>
</evidence>